<keyword evidence="8 15" id="KW-0862">Zinc</keyword>
<dbReference type="InterPro" id="IPR015887">
    <property type="entry name" value="DNA_glyclase_Znf_dom_DNA_BS"/>
</dbReference>
<dbReference type="InterPro" id="IPR010663">
    <property type="entry name" value="Znf_FPG/IleRS"/>
</dbReference>
<dbReference type="Pfam" id="PF06831">
    <property type="entry name" value="H2TH"/>
    <property type="match status" value="1"/>
</dbReference>
<evidence type="ECO:0000256" key="1">
    <source>
        <dbReference type="ARBA" id="ARBA00001668"/>
    </source>
</evidence>
<evidence type="ECO:0000256" key="16">
    <source>
        <dbReference type="SAM" id="MobiDB-lite"/>
    </source>
</evidence>
<evidence type="ECO:0000259" key="18">
    <source>
        <dbReference type="PROSITE" id="PS51068"/>
    </source>
</evidence>
<evidence type="ECO:0000256" key="11">
    <source>
        <dbReference type="ARBA" id="ARBA00023239"/>
    </source>
</evidence>
<dbReference type="PROSITE" id="PS51066">
    <property type="entry name" value="ZF_FPG_2"/>
    <property type="match status" value="1"/>
</dbReference>
<keyword evidence="4 15" id="KW-0479">Metal-binding</keyword>
<keyword evidence="9 15" id="KW-0238">DNA-binding</keyword>
<dbReference type="SMART" id="SM01232">
    <property type="entry name" value="H2TH"/>
    <property type="match status" value="1"/>
</dbReference>
<comment type="caution">
    <text evidence="19">The sequence shown here is derived from an EMBL/GenBank/DDBJ whole genome shotgun (WGS) entry which is preliminary data.</text>
</comment>
<keyword evidence="7 15" id="KW-0378">Hydrolase</keyword>
<comment type="subunit">
    <text evidence="3 15">Monomer.</text>
</comment>
<dbReference type="InterPro" id="IPR012319">
    <property type="entry name" value="FPG_cat"/>
</dbReference>
<dbReference type="GO" id="GO:0140078">
    <property type="term" value="F:class I DNA-(apurinic or apyrimidinic site) endonuclease activity"/>
    <property type="evidence" value="ECO:0007669"/>
    <property type="project" value="UniProtKB-EC"/>
</dbReference>
<dbReference type="InterPro" id="IPR015886">
    <property type="entry name" value="H2TH_FPG"/>
</dbReference>
<proteinExistence type="inferred from homology"/>
<dbReference type="SUPFAM" id="SSF81624">
    <property type="entry name" value="N-terminal domain of MutM-like DNA repair proteins"/>
    <property type="match status" value="1"/>
</dbReference>
<evidence type="ECO:0000256" key="12">
    <source>
        <dbReference type="ARBA" id="ARBA00023268"/>
    </source>
</evidence>
<dbReference type="SUPFAM" id="SSF46946">
    <property type="entry name" value="S13-like H2TH domain"/>
    <property type="match status" value="1"/>
</dbReference>
<evidence type="ECO:0000256" key="8">
    <source>
        <dbReference type="ARBA" id="ARBA00022833"/>
    </source>
</evidence>
<feature type="domain" description="FPG-type" evidence="17">
    <location>
        <begin position="248"/>
        <end position="282"/>
    </location>
</feature>
<keyword evidence="5 15" id="KW-0227">DNA damage</keyword>
<evidence type="ECO:0000256" key="3">
    <source>
        <dbReference type="ARBA" id="ARBA00011245"/>
    </source>
</evidence>
<feature type="active site" description="Proton donor; for beta-elimination activity" evidence="15">
    <location>
        <position position="70"/>
    </location>
</feature>
<dbReference type="PANTHER" id="PTHR22993:SF9">
    <property type="entry name" value="FORMAMIDOPYRIMIDINE-DNA GLYCOSYLASE"/>
    <property type="match status" value="1"/>
</dbReference>
<name>A0ABS5YA69_9GAMM</name>
<dbReference type="InterPro" id="IPR020629">
    <property type="entry name" value="FPG_Glyclase"/>
</dbReference>
<dbReference type="Pfam" id="PF01149">
    <property type="entry name" value="Fapy_DNA_glyco"/>
    <property type="match status" value="1"/>
</dbReference>
<dbReference type="CDD" id="cd08966">
    <property type="entry name" value="EcFpg-like_N"/>
    <property type="match status" value="1"/>
</dbReference>
<comment type="cofactor">
    <cofactor evidence="15">
        <name>Zn(2+)</name>
        <dbReference type="ChEBI" id="CHEBI:29105"/>
    </cofactor>
    <text evidence="15">Binds 1 zinc ion per subunit.</text>
</comment>
<dbReference type="Pfam" id="PF06827">
    <property type="entry name" value="zf-FPG_IleRS"/>
    <property type="match status" value="1"/>
</dbReference>
<comment type="function">
    <text evidence="15">Involved in base excision repair of DNA damaged by oxidation or by mutagenic agents. Acts as DNA glycosylase that recognizes and removes damaged bases. Has a preference for oxidized purines, such as 7,8-dihydro-8-oxoguanine (8-oxoG). Has AP (apurinic/apyrimidinic) lyase activity and introduces nicks in the DNA strand. Cleaves the DNA backbone by beta-delta elimination to generate a single-strand break at the site of the removed base with both 3'- and 5'-phosphates.</text>
</comment>
<feature type="binding site" evidence="15">
    <location>
        <position position="103"/>
    </location>
    <ligand>
        <name>DNA</name>
        <dbReference type="ChEBI" id="CHEBI:16991"/>
    </ligand>
</feature>
<evidence type="ECO:0000256" key="15">
    <source>
        <dbReference type="HAMAP-Rule" id="MF_00103"/>
    </source>
</evidence>
<dbReference type="SUPFAM" id="SSF57716">
    <property type="entry name" value="Glucocorticoid receptor-like (DNA-binding domain)"/>
    <property type="match status" value="1"/>
</dbReference>
<dbReference type="Gene3D" id="3.20.190.10">
    <property type="entry name" value="MutM-like, N-terminal"/>
    <property type="match status" value="1"/>
</dbReference>
<evidence type="ECO:0000256" key="9">
    <source>
        <dbReference type="ARBA" id="ARBA00023125"/>
    </source>
</evidence>
<dbReference type="EC" id="4.2.99.18" evidence="15"/>
<feature type="active site" description="Proton donor; for delta-elimination activity" evidence="15">
    <location>
        <position position="272"/>
    </location>
</feature>
<evidence type="ECO:0000256" key="4">
    <source>
        <dbReference type="ARBA" id="ARBA00022723"/>
    </source>
</evidence>
<protein>
    <recommendedName>
        <fullName evidence="15">Formamidopyrimidine-DNA glycosylase</fullName>
        <shortName evidence="15">Fapy-DNA glycosylase</shortName>
        <ecNumber evidence="15">3.2.2.23</ecNumber>
    </recommendedName>
    <alternativeName>
        <fullName evidence="15">DNA-(apurinic or apyrimidinic site) lyase MutM</fullName>
        <shortName evidence="15">AP lyase MutM</shortName>
        <ecNumber evidence="15">4.2.99.18</ecNumber>
    </alternativeName>
</protein>
<dbReference type="PANTHER" id="PTHR22993">
    <property type="entry name" value="FORMAMIDOPYRIMIDINE-DNA GLYCOSYLASE"/>
    <property type="match status" value="1"/>
</dbReference>
<dbReference type="GO" id="GO:0008534">
    <property type="term" value="F:oxidized purine nucleobase lesion DNA N-glycosylase activity"/>
    <property type="evidence" value="ECO:0007669"/>
    <property type="project" value="UniProtKB-EC"/>
</dbReference>
<organism evidence="19 20">
    <name type="scientific">Candidatus Sodalis endolongispinus</name>
    <dbReference type="NCBI Taxonomy" id="2812662"/>
    <lineage>
        <taxon>Bacteria</taxon>
        <taxon>Pseudomonadati</taxon>
        <taxon>Pseudomonadota</taxon>
        <taxon>Gammaproteobacteria</taxon>
        <taxon>Enterobacterales</taxon>
        <taxon>Bruguierivoracaceae</taxon>
        <taxon>Sodalis</taxon>
    </lineage>
</organism>
<feature type="domain" description="Formamidopyrimidine-DNA glycosylase catalytic" evidence="18">
    <location>
        <begin position="15"/>
        <end position="125"/>
    </location>
</feature>
<accession>A0ABS5YA69</accession>
<dbReference type="RefSeq" id="WP_215669989.1">
    <property type="nucleotide sequence ID" value="NZ_JAFJYC010000001.1"/>
</dbReference>
<keyword evidence="10 15" id="KW-0234">DNA repair</keyword>
<dbReference type="NCBIfam" id="TIGR00577">
    <property type="entry name" value="fpg"/>
    <property type="match status" value="1"/>
</dbReference>
<dbReference type="PROSITE" id="PS01242">
    <property type="entry name" value="ZF_FPG_1"/>
    <property type="match status" value="1"/>
</dbReference>
<evidence type="ECO:0000313" key="19">
    <source>
        <dbReference type="EMBL" id="MBT9431445.1"/>
    </source>
</evidence>
<keyword evidence="6 15" id="KW-0863">Zinc-finger</keyword>
<evidence type="ECO:0000256" key="5">
    <source>
        <dbReference type="ARBA" id="ARBA00022763"/>
    </source>
</evidence>
<dbReference type="EC" id="3.2.2.23" evidence="15"/>
<comment type="similarity">
    <text evidence="2 15">Belongs to the FPG family.</text>
</comment>
<sequence>MSAGGDPADREHQTPELPEVETSRRGIEPWVAGQTILRAEVRNARLRWPVDQEIIALRDQPVLSVQRRAKYLLLELEKGWIIIHLGMSGRLRVLPQPQPPEKHDHVDLVISNGCIIRYTDPRRFGAWLWSDDLHTSRVLSHLGPEPLSDTFDGRWLYQKSRKKRTSIKPWLMDNTLVVGVGNIYAGESLFVAGILPGRAAGSLSEEEAGLLAESIKEVLLRSIEQGGTTLRDFLQSDGKPGYFVQELQVYGRGGQPCRVCGTPIQMAKHGQRSTFFCPACQH</sequence>
<evidence type="ECO:0000256" key="6">
    <source>
        <dbReference type="ARBA" id="ARBA00022771"/>
    </source>
</evidence>
<dbReference type="Gene3D" id="1.10.8.50">
    <property type="match status" value="1"/>
</dbReference>
<dbReference type="Proteomes" id="UP000811282">
    <property type="component" value="Unassembled WGS sequence"/>
</dbReference>
<keyword evidence="12 15" id="KW-0511">Multifunctional enzyme</keyword>
<comment type="catalytic activity">
    <reaction evidence="1 15">
        <text>Hydrolysis of DNA containing ring-opened 7-methylguanine residues, releasing 2,6-diamino-4-hydroxy-5-(N-methyl)formamidopyrimidine.</text>
        <dbReference type="EC" id="3.2.2.23"/>
    </reaction>
</comment>
<feature type="active site" description="Schiff-base intermediate with DNA" evidence="15">
    <location>
        <position position="15"/>
    </location>
</feature>
<keyword evidence="13 15" id="KW-0326">Glycosidase</keyword>
<evidence type="ECO:0000256" key="2">
    <source>
        <dbReference type="ARBA" id="ARBA00009409"/>
    </source>
</evidence>
<evidence type="ECO:0000256" key="7">
    <source>
        <dbReference type="ARBA" id="ARBA00022801"/>
    </source>
</evidence>
<keyword evidence="20" id="KW-1185">Reference proteome</keyword>
<dbReference type="PROSITE" id="PS51068">
    <property type="entry name" value="FPG_CAT"/>
    <property type="match status" value="1"/>
</dbReference>
<dbReference type="HAMAP" id="MF_00103">
    <property type="entry name" value="Fapy_DNA_glycosyl"/>
    <property type="match status" value="1"/>
</dbReference>
<feature type="binding site" evidence="15">
    <location>
        <position position="122"/>
    </location>
    <ligand>
        <name>DNA</name>
        <dbReference type="ChEBI" id="CHEBI:16991"/>
    </ligand>
</feature>
<feature type="region of interest" description="Disordered" evidence="16">
    <location>
        <begin position="1"/>
        <end position="24"/>
    </location>
</feature>
<evidence type="ECO:0000259" key="17">
    <source>
        <dbReference type="PROSITE" id="PS51066"/>
    </source>
</evidence>
<keyword evidence="11 15" id="KW-0456">Lyase</keyword>
<feature type="active site" description="Proton donor" evidence="15">
    <location>
        <position position="16"/>
    </location>
</feature>
<dbReference type="SMART" id="SM00898">
    <property type="entry name" value="Fapy_DNA_glyco"/>
    <property type="match status" value="1"/>
</dbReference>
<evidence type="ECO:0000313" key="20">
    <source>
        <dbReference type="Proteomes" id="UP000811282"/>
    </source>
</evidence>
<reference evidence="19 20" key="1">
    <citation type="journal article" date="2021" name="Genome Biol. Evol.">
        <title>The evolution of interdependence in a four-way mealybug symbiosis.</title>
        <authorList>
            <person name="Garber A.I."/>
            <person name="Kupper M."/>
            <person name="Laetsch D.R."/>
            <person name="Weldon S.R."/>
            <person name="Ladinsky M.S."/>
            <person name="Bjorkman P.J."/>
            <person name="McCutcheon J.P."/>
        </authorList>
    </citation>
    <scope>NUCLEOTIDE SEQUENCE [LARGE SCALE GENOMIC DNA]</scope>
    <source>
        <strain evidence="19">SOD</strain>
    </source>
</reference>
<feature type="binding site" evidence="15">
    <location>
        <position position="163"/>
    </location>
    <ligand>
        <name>DNA</name>
        <dbReference type="ChEBI" id="CHEBI:16991"/>
    </ligand>
</feature>
<gene>
    <name evidence="15 19" type="primary">mutM</name>
    <name evidence="15" type="synonym">fpg</name>
    <name evidence="19" type="ORF">JZM24_03435</name>
</gene>
<evidence type="ECO:0000256" key="13">
    <source>
        <dbReference type="ARBA" id="ARBA00023295"/>
    </source>
</evidence>
<dbReference type="NCBIfam" id="NF002211">
    <property type="entry name" value="PRK01103.1"/>
    <property type="match status" value="1"/>
</dbReference>
<dbReference type="InterPro" id="IPR035937">
    <property type="entry name" value="FPG_N"/>
</dbReference>
<dbReference type="EMBL" id="JAFJYC010000001">
    <property type="protein sequence ID" value="MBT9431445.1"/>
    <property type="molecule type" value="Genomic_DNA"/>
</dbReference>
<dbReference type="InterPro" id="IPR010979">
    <property type="entry name" value="Ribosomal_uS13-like_H2TH"/>
</dbReference>
<evidence type="ECO:0000256" key="14">
    <source>
        <dbReference type="ARBA" id="ARBA00044632"/>
    </source>
</evidence>
<evidence type="ECO:0000256" key="10">
    <source>
        <dbReference type="ARBA" id="ARBA00023204"/>
    </source>
</evidence>
<comment type="catalytic activity">
    <reaction evidence="14 15">
        <text>2'-deoxyribonucleotide-(2'-deoxyribose 5'-phosphate)-2'-deoxyribonucleotide-DNA = a 3'-end 2'-deoxyribonucleotide-(2,3-dehydro-2,3-deoxyribose 5'-phosphate)-DNA + a 5'-end 5'-phospho-2'-deoxyribonucleoside-DNA + H(+)</text>
        <dbReference type="Rhea" id="RHEA:66592"/>
        <dbReference type="Rhea" id="RHEA-COMP:13180"/>
        <dbReference type="Rhea" id="RHEA-COMP:16897"/>
        <dbReference type="Rhea" id="RHEA-COMP:17067"/>
        <dbReference type="ChEBI" id="CHEBI:15378"/>
        <dbReference type="ChEBI" id="CHEBI:136412"/>
        <dbReference type="ChEBI" id="CHEBI:157695"/>
        <dbReference type="ChEBI" id="CHEBI:167181"/>
        <dbReference type="EC" id="4.2.99.18"/>
    </reaction>
</comment>
<dbReference type="InterPro" id="IPR000214">
    <property type="entry name" value="Znf_DNA_glyclase/AP_lyase"/>
</dbReference>